<feature type="domain" description="Prephenate dehydratase" evidence="3">
    <location>
        <begin position="375"/>
        <end position="557"/>
    </location>
</feature>
<evidence type="ECO:0000313" key="5">
    <source>
        <dbReference type="EMBL" id="EPF31250.1"/>
    </source>
</evidence>
<dbReference type="NCBIfam" id="TIGR01361">
    <property type="entry name" value="DAHP_synth_Bsub"/>
    <property type="match status" value="1"/>
</dbReference>
<dbReference type="RefSeq" id="WP_016525861.1">
    <property type="nucleotide sequence ID" value="NZ_KE332518.1"/>
</dbReference>
<dbReference type="OrthoDB" id="9780456at2"/>
<dbReference type="PANTHER" id="PTHR43018:SF2">
    <property type="entry name" value="PHOSPHO-2-DEHYDRO-3-DEOXYHEPTONATE ALDOLASE"/>
    <property type="match status" value="1"/>
</dbReference>
<comment type="pathway">
    <text evidence="2">Amino-acid biosynthesis; L-phenylalanine biosynthesis; phenylpyruvate from prephenate: step 1/1.</text>
</comment>
<dbReference type="CDD" id="cd13631">
    <property type="entry name" value="PBP2_Ct-PDT_like"/>
    <property type="match status" value="1"/>
</dbReference>
<proteinExistence type="predicted"/>
<dbReference type="PROSITE" id="PS00858">
    <property type="entry name" value="PREPHENATE_DEHYDR_2"/>
    <property type="match status" value="1"/>
</dbReference>
<dbReference type="PATRIC" id="fig|1125699.3.peg.1604"/>
<dbReference type="UniPathway" id="UPA00121">
    <property type="reaction ID" value="UER00345"/>
</dbReference>
<keyword evidence="1" id="KW-0808">Transferase</keyword>
<dbReference type="eggNOG" id="COG2876">
    <property type="taxonomic scope" value="Bacteria"/>
</dbReference>
<dbReference type="AlphaFoldDB" id="S3K174"/>
<dbReference type="eggNOG" id="COG0077">
    <property type="taxonomic scope" value="Bacteria"/>
</dbReference>
<dbReference type="Proteomes" id="UP000014541">
    <property type="component" value="Unassembled WGS sequence"/>
</dbReference>
<accession>S3K174</accession>
<keyword evidence="2" id="KW-0584">Phenylalanine biosynthesis</keyword>
<dbReference type="Pfam" id="PF00800">
    <property type="entry name" value="PDT"/>
    <property type="match status" value="1"/>
</dbReference>
<dbReference type="Pfam" id="PF00793">
    <property type="entry name" value="DAHP_synth_1"/>
    <property type="match status" value="1"/>
</dbReference>
<dbReference type="NCBIfam" id="NF006421">
    <property type="entry name" value="PRK08673.1"/>
    <property type="match status" value="1"/>
</dbReference>
<dbReference type="InterPro" id="IPR045865">
    <property type="entry name" value="ACT-like_dom_sf"/>
</dbReference>
<dbReference type="HOGENOM" id="CLU_028336_0_0_12"/>
<comment type="caution">
    <text evidence="5">The sequence shown here is derived from an EMBL/GenBank/DDBJ whole genome shotgun (WGS) entry which is preliminary data.</text>
</comment>
<dbReference type="InterPro" id="IPR006218">
    <property type="entry name" value="DAHP1/KDSA"/>
</dbReference>
<dbReference type="Gene3D" id="3.30.70.1140">
    <property type="entry name" value="Phospho-2-dehydro-3-deoxyheptonate aldolase, domain 1"/>
    <property type="match status" value="1"/>
</dbReference>
<comment type="catalytic activity">
    <reaction evidence="2">
        <text>prephenate + H(+) = 3-phenylpyruvate + CO2 + H2O</text>
        <dbReference type="Rhea" id="RHEA:21648"/>
        <dbReference type="ChEBI" id="CHEBI:15377"/>
        <dbReference type="ChEBI" id="CHEBI:15378"/>
        <dbReference type="ChEBI" id="CHEBI:16526"/>
        <dbReference type="ChEBI" id="CHEBI:18005"/>
        <dbReference type="ChEBI" id="CHEBI:29934"/>
        <dbReference type="EC" id="4.2.1.51"/>
    </reaction>
</comment>
<dbReference type="GO" id="GO:0009094">
    <property type="term" value="P:L-phenylalanine biosynthetic process"/>
    <property type="evidence" value="ECO:0007669"/>
    <property type="project" value="UniProtKB-UniPathway"/>
</dbReference>
<dbReference type="Gene3D" id="3.20.20.70">
    <property type="entry name" value="Aldolase class I"/>
    <property type="match status" value="1"/>
</dbReference>
<evidence type="ECO:0000256" key="1">
    <source>
        <dbReference type="ARBA" id="ARBA00022679"/>
    </source>
</evidence>
<evidence type="ECO:0000259" key="4">
    <source>
        <dbReference type="PROSITE" id="PS51671"/>
    </source>
</evidence>
<dbReference type="PROSITE" id="PS51171">
    <property type="entry name" value="PREPHENATE_DEHYDR_3"/>
    <property type="match status" value="1"/>
</dbReference>
<protein>
    <recommendedName>
        <fullName evidence="2">Prephenate dehydratase</fullName>
        <shortName evidence="2">PDT</shortName>
        <ecNumber evidence="2">4.2.1.51</ecNumber>
    </recommendedName>
</protein>
<sequence length="672" mass="73379">MVIVLEKNISAKQKESLRSFLEEKGFRVNEIRGEEDTIFGAVGKLSIDPREVEILNGVERVIPISKPYKMASREFKKENTVVEIVNNRGQVIRIGGSRFVSIAGPCAVENREQMFDVARRVAQAGAVMLRGGAYKPRTSPYAFQGLGAEGVKLLKEAGNAFGLPVVTEIVSADHIPDMIDYVDVYQIGARNMQNFELLKKVGALGKPVILKRGLSATIEEWLMAAEYLLSSGTDDVILCERGIRTFERATRNTLDLSAIPIVRSLTHLPVIVDPSHAVGIRDKVPPMALAAVAAGADGIIVEVHCNPDKALSDGAQSLYPEQFEKLMRDIDVLAPLTGKETLRIRPQADRGEHSADSKNRCGTKMSAGGQNACIDCAFAGSHGAYAEQAARRYFDARVETVPYPNFRSLFQAVSEGRVSCAIVPIENSLAGSVYENYDNLIRFSDVAVAGGIKMRVEHSLLACSGASFDTIQTVYSHPQALAQCSDFLASHPDWRLVECSSTSDAAETVERKGSVHDAAIASQDALRCVKGGAKLEVLKTGIENNPRNYTRFLIICARDAAQAKDGTELYRLSLQNSGVLTASFAFVAKNESGALYRCLGVFDRLRVNLTRLESRPVQGQPWRYMFYADAELTRGGTNIDEKEAQAVVADALSGLQEFSDEVHLLGLYTESF</sequence>
<dbReference type="PROSITE" id="PS51671">
    <property type="entry name" value="ACT"/>
    <property type="match status" value="1"/>
</dbReference>
<evidence type="ECO:0000256" key="2">
    <source>
        <dbReference type="RuleBase" id="RU361254"/>
    </source>
</evidence>
<dbReference type="CDD" id="cd04905">
    <property type="entry name" value="ACT_CM-PDT"/>
    <property type="match status" value="1"/>
</dbReference>
<dbReference type="GO" id="GO:0016740">
    <property type="term" value="F:transferase activity"/>
    <property type="evidence" value="ECO:0007669"/>
    <property type="project" value="UniProtKB-KW"/>
</dbReference>
<dbReference type="EC" id="4.2.1.51" evidence="2"/>
<evidence type="ECO:0000313" key="6">
    <source>
        <dbReference type="Proteomes" id="UP000014541"/>
    </source>
</evidence>
<dbReference type="InterPro" id="IPR002912">
    <property type="entry name" value="ACT_dom"/>
</dbReference>
<dbReference type="PANTHER" id="PTHR43018">
    <property type="entry name" value="PHOSPHO-2-DEHYDRO-3-DEOXYHEPTONATE ALDOLASE"/>
    <property type="match status" value="1"/>
</dbReference>
<dbReference type="InterPro" id="IPR041071">
    <property type="entry name" value="DAHP_snth_FXD"/>
</dbReference>
<dbReference type="GO" id="GO:0004664">
    <property type="term" value="F:prephenate dehydratase activity"/>
    <property type="evidence" value="ECO:0007669"/>
    <property type="project" value="UniProtKB-UniRule"/>
</dbReference>
<dbReference type="InterPro" id="IPR006268">
    <property type="entry name" value="DAHP_syn_2"/>
</dbReference>
<keyword evidence="2" id="KW-0028">Amino-acid biosynthesis</keyword>
<dbReference type="Gene3D" id="3.30.70.260">
    <property type="match status" value="1"/>
</dbReference>
<dbReference type="InterPro" id="IPR001086">
    <property type="entry name" value="Preph_deHydtase"/>
</dbReference>
<dbReference type="InterPro" id="IPR013785">
    <property type="entry name" value="Aldolase_TIM"/>
</dbReference>
<dbReference type="NCBIfam" id="NF009239">
    <property type="entry name" value="PRK12595.1"/>
    <property type="match status" value="1"/>
</dbReference>
<dbReference type="Gene3D" id="3.40.190.10">
    <property type="entry name" value="Periplasmic binding protein-like II"/>
    <property type="match status" value="2"/>
</dbReference>
<keyword evidence="6" id="KW-1185">Reference proteome</keyword>
<organism evidence="5 6">
    <name type="scientific">Treponema maltophilum ATCC 51939</name>
    <dbReference type="NCBI Taxonomy" id="1125699"/>
    <lineage>
        <taxon>Bacteria</taxon>
        <taxon>Pseudomonadati</taxon>
        <taxon>Spirochaetota</taxon>
        <taxon>Spirochaetia</taxon>
        <taxon>Spirochaetales</taxon>
        <taxon>Treponemataceae</taxon>
        <taxon>Treponema</taxon>
    </lineage>
</organism>
<dbReference type="SUPFAM" id="SSF51569">
    <property type="entry name" value="Aldolase"/>
    <property type="match status" value="1"/>
</dbReference>
<keyword evidence="2" id="KW-0057">Aromatic amino acid biosynthesis</keyword>
<dbReference type="Pfam" id="PF18152">
    <property type="entry name" value="DAHP_snth_FXD"/>
    <property type="match status" value="1"/>
</dbReference>
<dbReference type="EMBL" id="ATFF01000006">
    <property type="protein sequence ID" value="EPF31250.1"/>
    <property type="molecule type" value="Genomic_DNA"/>
</dbReference>
<dbReference type="SUPFAM" id="SSF55021">
    <property type="entry name" value="ACT-like"/>
    <property type="match status" value="1"/>
</dbReference>
<feature type="domain" description="ACT" evidence="4">
    <location>
        <begin position="583"/>
        <end position="669"/>
    </location>
</feature>
<reference evidence="5 6" key="1">
    <citation type="submission" date="2013-04" db="EMBL/GenBank/DDBJ databases">
        <title>The Genome Sequence of Treponema maltophilum ATCC 51939.</title>
        <authorList>
            <consortium name="The Broad Institute Genomics Platform"/>
            <person name="Earl A."/>
            <person name="Ward D."/>
            <person name="Feldgarden M."/>
            <person name="Gevers D."/>
            <person name="Leonetti C."/>
            <person name="Blanton J.M."/>
            <person name="Dewhirst F.E."/>
            <person name="Izard J."/>
            <person name="Walker B."/>
            <person name="Young S."/>
            <person name="Zeng Q."/>
            <person name="Gargeya S."/>
            <person name="Fitzgerald M."/>
            <person name="Haas B."/>
            <person name="Abouelleil A."/>
            <person name="Allen A.W."/>
            <person name="Alvarado L."/>
            <person name="Arachchi H.M."/>
            <person name="Berlin A.M."/>
            <person name="Chapman S.B."/>
            <person name="Gainer-Dewar J."/>
            <person name="Goldberg J."/>
            <person name="Griggs A."/>
            <person name="Gujja S."/>
            <person name="Hansen M."/>
            <person name="Howarth C."/>
            <person name="Imamovic A."/>
            <person name="Ireland A."/>
            <person name="Larimer J."/>
            <person name="McCowan C."/>
            <person name="Murphy C."/>
            <person name="Pearson M."/>
            <person name="Poon T.W."/>
            <person name="Priest M."/>
            <person name="Roberts A."/>
            <person name="Saif S."/>
            <person name="Shea T."/>
            <person name="Sisk P."/>
            <person name="Sykes S."/>
            <person name="Wortman J."/>
            <person name="Nusbaum C."/>
            <person name="Birren B."/>
        </authorList>
    </citation>
    <scope>NUCLEOTIDE SEQUENCE [LARGE SCALE GENOMIC DNA]</scope>
    <source>
        <strain evidence="5 6">ATCC 51939</strain>
    </source>
</reference>
<dbReference type="GO" id="GO:0016832">
    <property type="term" value="F:aldehyde-lyase activity"/>
    <property type="evidence" value="ECO:0007669"/>
    <property type="project" value="InterPro"/>
</dbReference>
<dbReference type="STRING" id="1125699.HMPREF9194_01593"/>
<dbReference type="SUPFAM" id="SSF53850">
    <property type="entry name" value="Periplasmic binding protein-like II"/>
    <property type="match status" value="1"/>
</dbReference>
<evidence type="ECO:0000259" key="3">
    <source>
        <dbReference type="PROSITE" id="PS51171"/>
    </source>
</evidence>
<dbReference type="InterPro" id="IPR052899">
    <property type="entry name" value="Class-I_DAHP_synthase"/>
</dbReference>
<keyword evidence="2" id="KW-0456">Lyase</keyword>
<dbReference type="InterPro" id="IPR018528">
    <property type="entry name" value="Preph_deHydtase_CS"/>
</dbReference>
<name>S3K174_TREMA</name>
<gene>
    <name evidence="2" type="primary">pheA</name>
    <name evidence="5" type="ORF">HMPREF9194_01593</name>
</gene>